<keyword evidence="2" id="KW-0472">Membrane</keyword>
<evidence type="ECO:0000313" key="4">
    <source>
        <dbReference type="Proteomes" id="UP000295030"/>
    </source>
</evidence>
<comment type="caution">
    <text evidence="3">The sequence shown here is derived from an EMBL/GenBank/DDBJ whole genome shotgun (WGS) entry which is preliminary data.</text>
</comment>
<feature type="compositionally biased region" description="Polar residues" evidence="1">
    <location>
        <begin position="1"/>
        <end position="24"/>
    </location>
</feature>
<reference evidence="3 4" key="1">
    <citation type="submission" date="2019-03" db="EMBL/GenBank/DDBJ databases">
        <title>Genomic Encyclopedia of Type Strains, Phase IV (KMG-IV): sequencing the most valuable type-strain genomes for metagenomic binning, comparative biology and taxonomic classification.</title>
        <authorList>
            <person name="Goeker M."/>
        </authorList>
    </citation>
    <scope>NUCLEOTIDE SEQUENCE [LARGE SCALE GENOMIC DNA]</scope>
    <source>
        <strain evidence="3 4">DSM 101</strain>
    </source>
</reference>
<gene>
    <name evidence="3" type="ORF">EV667_2756</name>
</gene>
<keyword evidence="2" id="KW-0812">Transmembrane</keyword>
<feature type="transmembrane region" description="Helical" evidence="2">
    <location>
        <begin position="76"/>
        <end position="95"/>
    </location>
</feature>
<keyword evidence="4" id="KW-1185">Reference proteome</keyword>
<evidence type="ECO:0000313" key="3">
    <source>
        <dbReference type="EMBL" id="TCK28744.1"/>
    </source>
</evidence>
<proteinExistence type="predicted"/>
<evidence type="ECO:0000256" key="2">
    <source>
        <dbReference type="SAM" id="Phobius"/>
    </source>
</evidence>
<sequence length="97" mass="9704">MSNPNTNFGSSNRGPFTESGSTNQGSSGGPGAPSSSSATGSTASSGASTLGERTGPRPSEAIARAASLGQEPVQRYSFRALVAMGFLGFAVGRIFSR</sequence>
<dbReference type="AlphaFoldDB" id="A0A4R1I0S1"/>
<feature type="compositionally biased region" description="Low complexity" evidence="1">
    <location>
        <begin position="32"/>
        <end position="49"/>
    </location>
</feature>
<feature type="region of interest" description="Disordered" evidence="1">
    <location>
        <begin position="1"/>
        <end position="69"/>
    </location>
</feature>
<organism evidence="3 4">
    <name type="scientific">Ancylobacter aquaticus</name>
    <dbReference type="NCBI Taxonomy" id="100"/>
    <lineage>
        <taxon>Bacteria</taxon>
        <taxon>Pseudomonadati</taxon>
        <taxon>Pseudomonadota</taxon>
        <taxon>Alphaproteobacteria</taxon>
        <taxon>Hyphomicrobiales</taxon>
        <taxon>Xanthobacteraceae</taxon>
        <taxon>Ancylobacter</taxon>
    </lineage>
</organism>
<dbReference type="EMBL" id="SMFY01000002">
    <property type="protein sequence ID" value="TCK28744.1"/>
    <property type="molecule type" value="Genomic_DNA"/>
</dbReference>
<protein>
    <submittedName>
        <fullName evidence="3">Uncharacterized protein</fullName>
    </submittedName>
</protein>
<keyword evidence="2" id="KW-1133">Transmembrane helix</keyword>
<name>A0A4R1I0S1_ANCAQ</name>
<dbReference type="Proteomes" id="UP000295030">
    <property type="component" value="Unassembled WGS sequence"/>
</dbReference>
<evidence type="ECO:0000256" key="1">
    <source>
        <dbReference type="SAM" id="MobiDB-lite"/>
    </source>
</evidence>
<accession>A0A4R1I0S1</accession>